<comment type="caution">
    <text evidence="6">The sequence shown here is derived from an EMBL/GenBank/DDBJ whole genome shotgun (WGS) entry which is preliminary data.</text>
</comment>
<dbReference type="Proteomes" id="UP000789390">
    <property type="component" value="Unassembled WGS sequence"/>
</dbReference>
<keyword evidence="2 5" id="KW-0812">Transmembrane</keyword>
<feature type="transmembrane region" description="Helical" evidence="5">
    <location>
        <begin position="156"/>
        <end position="175"/>
    </location>
</feature>
<feature type="transmembrane region" description="Helical" evidence="5">
    <location>
        <begin position="266"/>
        <end position="288"/>
    </location>
</feature>
<dbReference type="PANTHER" id="PTHR23291:SF112">
    <property type="entry name" value="GROWTH HORMONE-INDUCIBLE TRANSMEMBRANE PROTEIN"/>
    <property type="match status" value="1"/>
</dbReference>
<evidence type="ECO:0000256" key="2">
    <source>
        <dbReference type="ARBA" id="ARBA00022692"/>
    </source>
</evidence>
<evidence type="ECO:0000313" key="6">
    <source>
        <dbReference type="EMBL" id="CAH0106157.1"/>
    </source>
</evidence>
<comment type="subcellular location">
    <subcellularLocation>
        <location evidence="1">Membrane</location>
        <topology evidence="1">Multi-pass membrane protein</topology>
    </subcellularLocation>
</comment>
<dbReference type="CDD" id="cd10431">
    <property type="entry name" value="GHITM"/>
    <property type="match status" value="1"/>
</dbReference>
<evidence type="ECO:0000256" key="1">
    <source>
        <dbReference type="ARBA" id="ARBA00004141"/>
    </source>
</evidence>
<feature type="transmembrane region" description="Helical" evidence="5">
    <location>
        <begin position="79"/>
        <end position="101"/>
    </location>
</feature>
<dbReference type="Pfam" id="PF01027">
    <property type="entry name" value="Bax1-I"/>
    <property type="match status" value="1"/>
</dbReference>
<dbReference type="OrthoDB" id="6285520at2759"/>
<organism evidence="6 7">
    <name type="scientific">Daphnia galeata</name>
    <dbReference type="NCBI Taxonomy" id="27404"/>
    <lineage>
        <taxon>Eukaryota</taxon>
        <taxon>Metazoa</taxon>
        <taxon>Ecdysozoa</taxon>
        <taxon>Arthropoda</taxon>
        <taxon>Crustacea</taxon>
        <taxon>Branchiopoda</taxon>
        <taxon>Diplostraca</taxon>
        <taxon>Cladocera</taxon>
        <taxon>Anomopoda</taxon>
        <taxon>Daphniidae</taxon>
        <taxon>Daphnia</taxon>
    </lineage>
</organism>
<feature type="transmembrane region" description="Helical" evidence="5">
    <location>
        <begin position="187"/>
        <end position="207"/>
    </location>
</feature>
<comment type="similarity">
    <text evidence="5">Belongs to the BI1 family.</text>
</comment>
<feature type="transmembrane region" description="Helical" evidence="5">
    <location>
        <begin position="213"/>
        <end position="231"/>
    </location>
</feature>
<feature type="transmembrane region" description="Helical" evidence="5">
    <location>
        <begin position="243"/>
        <end position="260"/>
    </location>
</feature>
<dbReference type="EMBL" id="CAKKLH010000223">
    <property type="protein sequence ID" value="CAH0106157.1"/>
    <property type="molecule type" value="Genomic_DNA"/>
</dbReference>
<accession>A0A8J2RNV1</accession>
<gene>
    <name evidence="6" type="ORF">DGAL_LOCUS9308</name>
</gene>
<protein>
    <recommendedName>
        <fullName evidence="8">Growth hormone-inducible transmembrane protein</fullName>
    </recommendedName>
</protein>
<dbReference type="InterPro" id="IPR035871">
    <property type="entry name" value="GHITM"/>
</dbReference>
<keyword evidence="7" id="KW-1185">Reference proteome</keyword>
<name>A0A8J2RNV1_9CRUS</name>
<evidence type="ECO:0000256" key="4">
    <source>
        <dbReference type="ARBA" id="ARBA00023136"/>
    </source>
</evidence>
<feature type="transmembrane region" description="Helical" evidence="5">
    <location>
        <begin position="122"/>
        <end position="144"/>
    </location>
</feature>
<dbReference type="InterPro" id="IPR006214">
    <property type="entry name" value="Bax_inhibitor_1-related"/>
</dbReference>
<evidence type="ECO:0000256" key="3">
    <source>
        <dbReference type="ARBA" id="ARBA00022989"/>
    </source>
</evidence>
<evidence type="ECO:0008006" key="8">
    <source>
        <dbReference type="Google" id="ProtNLM"/>
    </source>
</evidence>
<dbReference type="PANTHER" id="PTHR23291">
    <property type="entry name" value="BAX INHIBITOR-RELATED"/>
    <property type="match status" value="1"/>
</dbReference>
<keyword evidence="4 5" id="KW-0472">Membrane</keyword>
<proteinExistence type="inferred from homology"/>
<reference evidence="6" key="1">
    <citation type="submission" date="2021-11" db="EMBL/GenBank/DDBJ databases">
        <authorList>
            <person name="Schell T."/>
        </authorList>
    </citation>
    <scope>NUCLEOTIDE SEQUENCE</scope>
    <source>
        <strain evidence="6">M5</strain>
    </source>
</reference>
<keyword evidence="3 5" id="KW-1133">Transmembrane helix</keyword>
<evidence type="ECO:0000313" key="7">
    <source>
        <dbReference type="Proteomes" id="UP000789390"/>
    </source>
</evidence>
<sequence>MLSAHVFRFGLTNFVGKPTLRQTTLIFSKSNAFNATFRQLSNQTRNSFTRRATTARSRTLKEIVNAPAGEGAFSLGKGLVLGASGLGLGALCFYGLGFGSQPGAIDRSVMWPEYVKDRIRSTYMYFGGSVMLTAASAVACFRSPLVMRAVGGNSWMVLLGTIAAMIGSGMLVRSIPYEPGVGSKQAAWALHSAVIGAVIAPMCFLGGPLLLRAAMYTAGIVGGLSTVAVCAPSEKFLNMGGPLAIGFGAVFAASIGSAFLPPTTALGAGLYSIALYGGLVLFSAFLLYDTQKIVKAAEVHSPYAARPFDPVNASISIYMDTINIFVRIATILAGGNRKR</sequence>
<dbReference type="AlphaFoldDB" id="A0A8J2RNV1"/>
<dbReference type="GO" id="GO:0005743">
    <property type="term" value="C:mitochondrial inner membrane"/>
    <property type="evidence" value="ECO:0007669"/>
    <property type="project" value="TreeGrafter"/>
</dbReference>
<evidence type="ECO:0000256" key="5">
    <source>
        <dbReference type="RuleBase" id="RU004379"/>
    </source>
</evidence>